<feature type="non-terminal residue" evidence="6">
    <location>
        <position position="339"/>
    </location>
</feature>
<dbReference type="PRINTS" id="PR00260">
    <property type="entry name" value="CHEMTRNSDUCR"/>
</dbReference>
<reference evidence="6" key="1">
    <citation type="submission" date="2020-04" db="EMBL/GenBank/DDBJ databases">
        <authorList>
            <person name="Zhang T."/>
        </authorList>
    </citation>
    <scope>NUCLEOTIDE SEQUENCE</scope>
    <source>
        <strain evidence="6">HKST-UBA01</strain>
    </source>
</reference>
<evidence type="ECO:0000259" key="5">
    <source>
        <dbReference type="PROSITE" id="PS50111"/>
    </source>
</evidence>
<proteinExistence type="inferred from homology"/>
<dbReference type="Proteomes" id="UP000697710">
    <property type="component" value="Unassembled WGS sequence"/>
</dbReference>
<name>A0A956M2W8_UNCEI</name>
<dbReference type="AlphaFoldDB" id="A0A956M2W8"/>
<evidence type="ECO:0000313" key="6">
    <source>
        <dbReference type="EMBL" id="MCA9729647.1"/>
    </source>
</evidence>
<protein>
    <submittedName>
        <fullName evidence="6">Methyl-accepting chemotaxis protein</fullName>
    </submittedName>
</protein>
<gene>
    <name evidence="6" type="ORF">KC729_18340</name>
</gene>
<evidence type="ECO:0000256" key="2">
    <source>
        <dbReference type="ARBA" id="ARBA00029447"/>
    </source>
</evidence>
<keyword evidence="1 3" id="KW-0807">Transducer</keyword>
<comment type="similarity">
    <text evidence="2">Belongs to the methyl-accepting chemotaxis (MCP) protein family.</text>
</comment>
<dbReference type="GO" id="GO:0004888">
    <property type="term" value="F:transmembrane signaling receptor activity"/>
    <property type="evidence" value="ECO:0007669"/>
    <property type="project" value="InterPro"/>
</dbReference>
<dbReference type="InterPro" id="IPR004089">
    <property type="entry name" value="MCPsignal_dom"/>
</dbReference>
<dbReference type="SUPFAM" id="SSF58104">
    <property type="entry name" value="Methyl-accepting chemotaxis protein (MCP) signaling domain"/>
    <property type="match status" value="1"/>
</dbReference>
<evidence type="ECO:0000313" key="7">
    <source>
        <dbReference type="Proteomes" id="UP000697710"/>
    </source>
</evidence>
<dbReference type="Gene3D" id="1.10.287.950">
    <property type="entry name" value="Methyl-accepting chemotaxis protein"/>
    <property type="match status" value="1"/>
</dbReference>
<organism evidence="6 7">
    <name type="scientific">Eiseniibacteriota bacterium</name>
    <dbReference type="NCBI Taxonomy" id="2212470"/>
    <lineage>
        <taxon>Bacteria</taxon>
        <taxon>Candidatus Eiseniibacteriota</taxon>
    </lineage>
</organism>
<dbReference type="GO" id="GO:0007165">
    <property type="term" value="P:signal transduction"/>
    <property type="evidence" value="ECO:0007669"/>
    <property type="project" value="UniProtKB-KW"/>
</dbReference>
<dbReference type="PANTHER" id="PTHR32089">
    <property type="entry name" value="METHYL-ACCEPTING CHEMOTAXIS PROTEIN MCPB"/>
    <property type="match status" value="1"/>
</dbReference>
<feature type="compositionally biased region" description="Low complexity" evidence="4">
    <location>
        <begin position="179"/>
        <end position="188"/>
    </location>
</feature>
<dbReference type="GO" id="GO:0006935">
    <property type="term" value="P:chemotaxis"/>
    <property type="evidence" value="ECO:0007669"/>
    <property type="project" value="InterPro"/>
</dbReference>
<sequence length="339" mass="36090">MNPSLAVVGTTSHEDLAAENEALRAELERYHTAFAEVSRVCFEAAHGNLEPRMLHAPEDPELANVYHAINQMLDLTDAFVREAGAALQHASEDKFYRLVILRGMRGSFQWGAGLINDAIATMRKKTQQLSDAKVARLRLADEFESVVKELVNSVAAAATETRSTADALAQSAESTSQHSASVAESSANASASMEGVASATEEITSTVSEIDRQVQDATTISTTAVNEADHTTSMVNGLSTASRDITRVVNLINQVARQTRLLALNATIEAARVGDAGRGFQVVASEVKNLATQTADATKEIEQQVLGIQSATDGAVTAIGTIGQTIRQMNQISMNVAHA</sequence>
<dbReference type="EMBL" id="JAGQHR010000782">
    <property type="protein sequence ID" value="MCA9729647.1"/>
    <property type="molecule type" value="Genomic_DNA"/>
</dbReference>
<feature type="region of interest" description="Disordered" evidence="4">
    <location>
        <begin position="167"/>
        <end position="188"/>
    </location>
</feature>
<accession>A0A956M2W8</accession>
<evidence type="ECO:0000256" key="3">
    <source>
        <dbReference type="PROSITE-ProRule" id="PRU00284"/>
    </source>
</evidence>
<dbReference type="InterPro" id="IPR004090">
    <property type="entry name" value="Chemotax_Me-accpt_rcpt"/>
</dbReference>
<dbReference type="Pfam" id="PF00015">
    <property type="entry name" value="MCPsignal"/>
    <property type="match status" value="1"/>
</dbReference>
<evidence type="ECO:0000256" key="1">
    <source>
        <dbReference type="ARBA" id="ARBA00023224"/>
    </source>
</evidence>
<reference evidence="6" key="2">
    <citation type="journal article" date="2021" name="Microbiome">
        <title>Successional dynamics and alternative stable states in a saline activated sludge microbial community over 9 years.</title>
        <authorList>
            <person name="Wang Y."/>
            <person name="Ye J."/>
            <person name="Ju F."/>
            <person name="Liu L."/>
            <person name="Boyd J.A."/>
            <person name="Deng Y."/>
            <person name="Parks D.H."/>
            <person name="Jiang X."/>
            <person name="Yin X."/>
            <person name="Woodcroft B.J."/>
            <person name="Tyson G.W."/>
            <person name="Hugenholtz P."/>
            <person name="Polz M.F."/>
            <person name="Zhang T."/>
        </authorList>
    </citation>
    <scope>NUCLEOTIDE SEQUENCE</scope>
    <source>
        <strain evidence="6">HKST-UBA01</strain>
    </source>
</reference>
<comment type="caution">
    <text evidence="6">The sequence shown here is derived from an EMBL/GenBank/DDBJ whole genome shotgun (WGS) entry which is preliminary data.</text>
</comment>
<evidence type="ECO:0000256" key="4">
    <source>
        <dbReference type="SAM" id="MobiDB-lite"/>
    </source>
</evidence>
<dbReference type="PANTHER" id="PTHR32089:SF112">
    <property type="entry name" value="LYSOZYME-LIKE PROTEIN-RELATED"/>
    <property type="match status" value="1"/>
</dbReference>
<dbReference type="SMART" id="SM00283">
    <property type="entry name" value="MA"/>
    <property type="match status" value="1"/>
</dbReference>
<feature type="domain" description="Methyl-accepting transducer" evidence="5">
    <location>
        <begin position="139"/>
        <end position="339"/>
    </location>
</feature>
<dbReference type="GO" id="GO:0016020">
    <property type="term" value="C:membrane"/>
    <property type="evidence" value="ECO:0007669"/>
    <property type="project" value="InterPro"/>
</dbReference>
<dbReference type="PROSITE" id="PS50111">
    <property type="entry name" value="CHEMOTAXIS_TRANSDUC_2"/>
    <property type="match status" value="1"/>
</dbReference>